<sequence length="100" mass="10778">MAARAAVVPELFSCLRGASKSTASIFSCLLGPKPMLTVWYAPCIAFSFLPCSQALLFPSAAASYSPLSMILFFPVLYDDLDVYASRLESCLAGVRGLEWS</sequence>
<keyword evidence="2" id="KW-1185">Reference proteome</keyword>
<accession>A0A8J8NG38</accession>
<evidence type="ECO:0000313" key="1">
    <source>
        <dbReference type="EMBL" id="TNV74109.1"/>
    </source>
</evidence>
<dbReference type="EMBL" id="RRYP01017458">
    <property type="protein sequence ID" value="TNV74109.1"/>
    <property type="molecule type" value="Genomic_DNA"/>
</dbReference>
<gene>
    <name evidence="1" type="ORF">FGO68_gene2086</name>
</gene>
<comment type="caution">
    <text evidence="1">The sequence shown here is derived from an EMBL/GenBank/DDBJ whole genome shotgun (WGS) entry which is preliminary data.</text>
</comment>
<dbReference type="Proteomes" id="UP000785679">
    <property type="component" value="Unassembled WGS sequence"/>
</dbReference>
<proteinExistence type="predicted"/>
<organism evidence="1 2">
    <name type="scientific">Halteria grandinella</name>
    <dbReference type="NCBI Taxonomy" id="5974"/>
    <lineage>
        <taxon>Eukaryota</taxon>
        <taxon>Sar</taxon>
        <taxon>Alveolata</taxon>
        <taxon>Ciliophora</taxon>
        <taxon>Intramacronucleata</taxon>
        <taxon>Spirotrichea</taxon>
        <taxon>Stichotrichia</taxon>
        <taxon>Sporadotrichida</taxon>
        <taxon>Halteriidae</taxon>
        <taxon>Halteria</taxon>
    </lineage>
</organism>
<reference evidence="1" key="1">
    <citation type="submission" date="2019-06" db="EMBL/GenBank/DDBJ databases">
        <authorList>
            <person name="Zheng W."/>
        </authorList>
    </citation>
    <scope>NUCLEOTIDE SEQUENCE</scope>
    <source>
        <strain evidence="1">QDHG01</strain>
    </source>
</reference>
<protein>
    <submittedName>
        <fullName evidence="1">Uncharacterized protein</fullName>
    </submittedName>
</protein>
<name>A0A8J8NG38_HALGN</name>
<dbReference type="AlphaFoldDB" id="A0A8J8NG38"/>
<evidence type="ECO:0000313" key="2">
    <source>
        <dbReference type="Proteomes" id="UP000785679"/>
    </source>
</evidence>